<feature type="compositionally biased region" description="Basic and acidic residues" evidence="1">
    <location>
        <begin position="321"/>
        <end position="334"/>
    </location>
</feature>
<feature type="compositionally biased region" description="Low complexity" evidence="1">
    <location>
        <begin position="335"/>
        <end position="351"/>
    </location>
</feature>
<evidence type="ECO:0000313" key="3">
    <source>
        <dbReference type="EMBL" id="CEM37581.1"/>
    </source>
</evidence>
<dbReference type="VEuPathDB" id="CryptoDB:Vbra_19297"/>
<keyword evidence="2" id="KW-0472">Membrane</keyword>
<dbReference type="OrthoDB" id="423579at2759"/>
<keyword evidence="4" id="KW-1185">Reference proteome</keyword>
<dbReference type="Proteomes" id="UP000041254">
    <property type="component" value="Unassembled WGS sequence"/>
</dbReference>
<protein>
    <submittedName>
        <fullName evidence="3">Uncharacterized protein</fullName>
    </submittedName>
</protein>
<dbReference type="AlphaFoldDB" id="A0A0G4H1S8"/>
<feature type="transmembrane region" description="Helical" evidence="2">
    <location>
        <begin position="6"/>
        <end position="26"/>
    </location>
</feature>
<proteinExistence type="predicted"/>
<dbReference type="InParanoid" id="A0A0G4H1S8"/>
<feature type="region of interest" description="Disordered" evidence="1">
    <location>
        <begin position="223"/>
        <end position="364"/>
    </location>
</feature>
<organism evidence="3 4">
    <name type="scientific">Vitrella brassicaformis (strain CCMP3155)</name>
    <dbReference type="NCBI Taxonomy" id="1169540"/>
    <lineage>
        <taxon>Eukaryota</taxon>
        <taxon>Sar</taxon>
        <taxon>Alveolata</taxon>
        <taxon>Colpodellida</taxon>
        <taxon>Vitrellaceae</taxon>
        <taxon>Vitrella</taxon>
    </lineage>
</organism>
<evidence type="ECO:0000313" key="4">
    <source>
        <dbReference type="Proteomes" id="UP000041254"/>
    </source>
</evidence>
<dbReference type="EMBL" id="CDMY01000947">
    <property type="protein sequence ID" value="CEM37581.1"/>
    <property type="molecule type" value="Genomic_DNA"/>
</dbReference>
<keyword evidence="2" id="KW-1133">Transmembrane helix</keyword>
<name>A0A0G4H1S8_VITBC</name>
<reference evidence="3 4" key="1">
    <citation type="submission" date="2014-11" db="EMBL/GenBank/DDBJ databases">
        <authorList>
            <person name="Zhu J."/>
            <person name="Qi W."/>
            <person name="Song R."/>
        </authorList>
    </citation>
    <scope>NUCLEOTIDE SEQUENCE [LARGE SCALE GENOMIC DNA]</scope>
</reference>
<accession>A0A0G4H1S8</accession>
<evidence type="ECO:0000256" key="1">
    <source>
        <dbReference type="SAM" id="MobiDB-lite"/>
    </source>
</evidence>
<sequence length="364" mass="40412">MQWPTVLNLATCVSLLSLLITTYYYLNMLTLTKNLQRANTFNAIHVEYASQETLNALEILEEFIEENGRDRYPHEFLDLRKQRDALGRRVDRARRRLVHWYSRLQYFYQFGFLTIENLRQFPGVERAAHFIYLVEPLEFISRTSTGREQSTVFSWLRDIYHIDDHYKQHRLTSPTWNYTFIHTTVHSSIPNSPDYNPSAQWNGQPLPPGCSCMCAPQPHPTAGGGHGLPPLSMDHPHHLPPSGLVETVHPTANPPAPANHVPVYQSASSAASPHAGLHVQTGGSSGGGDHLHSHSHPHSAHPDLSRHAVNMSASSPSAKAEGSHGAEAGRKGDEPTTATTPPRADTTGAPPRQAAEQPSVHTEL</sequence>
<keyword evidence="2" id="KW-0812">Transmembrane</keyword>
<evidence type="ECO:0000256" key="2">
    <source>
        <dbReference type="SAM" id="Phobius"/>
    </source>
</evidence>
<gene>
    <name evidence="3" type="ORF">Vbra_19297</name>
</gene>